<dbReference type="InterPro" id="IPR036165">
    <property type="entry name" value="YefM-like_sf"/>
</dbReference>
<dbReference type="Proteomes" id="UP000552097">
    <property type="component" value="Unassembled WGS sequence"/>
</dbReference>
<dbReference type="RefSeq" id="WP_221483704.1">
    <property type="nucleotide sequence ID" value="NZ_JACHMO010000001.1"/>
</dbReference>
<keyword evidence="4" id="KW-1185">Reference proteome</keyword>
<dbReference type="PANTHER" id="PTHR33713">
    <property type="entry name" value="ANTITOXIN YAFN-RELATED"/>
    <property type="match status" value="1"/>
</dbReference>
<evidence type="ECO:0000313" key="3">
    <source>
        <dbReference type="EMBL" id="MBB5806627.1"/>
    </source>
</evidence>
<proteinExistence type="inferred from homology"/>
<dbReference type="InterPro" id="IPR006442">
    <property type="entry name" value="Antitoxin_Phd/YefM"/>
</dbReference>
<comment type="caution">
    <text evidence="3">The sequence shown here is derived from an EMBL/GenBank/DDBJ whole genome shotgun (WGS) entry which is preliminary data.</text>
</comment>
<gene>
    <name evidence="3" type="ORF">F4560_006395</name>
</gene>
<dbReference type="NCBIfam" id="TIGR01552">
    <property type="entry name" value="phd_fam"/>
    <property type="match status" value="1"/>
</dbReference>
<organism evidence="3 4">
    <name type="scientific">Saccharothrix ecbatanensis</name>
    <dbReference type="NCBI Taxonomy" id="1105145"/>
    <lineage>
        <taxon>Bacteria</taxon>
        <taxon>Bacillati</taxon>
        <taxon>Actinomycetota</taxon>
        <taxon>Actinomycetes</taxon>
        <taxon>Pseudonocardiales</taxon>
        <taxon>Pseudonocardiaceae</taxon>
        <taxon>Saccharothrix</taxon>
    </lineage>
</organism>
<reference evidence="3 4" key="1">
    <citation type="submission" date="2020-08" db="EMBL/GenBank/DDBJ databases">
        <title>Sequencing the genomes of 1000 actinobacteria strains.</title>
        <authorList>
            <person name="Klenk H.-P."/>
        </authorList>
    </citation>
    <scope>NUCLEOTIDE SEQUENCE [LARGE SCALE GENOMIC DNA]</scope>
    <source>
        <strain evidence="3 4">DSM 45486</strain>
    </source>
</reference>
<protein>
    <recommendedName>
        <fullName evidence="2">Antitoxin</fullName>
    </recommendedName>
</protein>
<evidence type="ECO:0000256" key="2">
    <source>
        <dbReference type="RuleBase" id="RU362080"/>
    </source>
</evidence>
<evidence type="ECO:0000256" key="1">
    <source>
        <dbReference type="ARBA" id="ARBA00009981"/>
    </source>
</evidence>
<dbReference type="AlphaFoldDB" id="A0A7W9HQG8"/>
<comment type="similarity">
    <text evidence="1 2">Belongs to the phD/YefM antitoxin family.</text>
</comment>
<dbReference type="SUPFAM" id="SSF143120">
    <property type="entry name" value="YefM-like"/>
    <property type="match status" value="1"/>
</dbReference>
<dbReference type="Gene3D" id="3.40.1620.10">
    <property type="entry name" value="YefM-like domain"/>
    <property type="match status" value="1"/>
</dbReference>
<name>A0A7W9HQG8_9PSEU</name>
<evidence type="ECO:0000313" key="4">
    <source>
        <dbReference type="Proteomes" id="UP000552097"/>
    </source>
</evidence>
<accession>A0A7W9HQG8</accession>
<comment type="function">
    <text evidence="2">Antitoxin component of a type II toxin-antitoxin (TA) system.</text>
</comment>
<dbReference type="EMBL" id="JACHMO010000001">
    <property type="protein sequence ID" value="MBB5806627.1"/>
    <property type="molecule type" value="Genomic_DNA"/>
</dbReference>
<dbReference type="InterPro" id="IPR051405">
    <property type="entry name" value="phD/YefM_antitoxin"/>
</dbReference>
<dbReference type="PANTHER" id="PTHR33713:SF10">
    <property type="entry name" value="ANTITOXIN YAFN"/>
    <property type="match status" value="1"/>
</dbReference>
<dbReference type="Pfam" id="PF02604">
    <property type="entry name" value="PhdYeFM_antitox"/>
    <property type="match status" value="1"/>
</dbReference>
<sequence>MSEMPISVARDHLGEVVSRVEHAHERAVLTKHGRPVAAVVSMDDLRRLEAAEDEADLAAAREALAAAEPRVAHHDVLAEFGDD</sequence>